<evidence type="ECO:0000313" key="2">
    <source>
        <dbReference type="Proteomes" id="UP000606600"/>
    </source>
</evidence>
<proteinExistence type="predicted"/>
<reference evidence="1 2" key="1">
    <citation type="submission" date="2020-09" db="EMBL/GenBank/DDBJ databases">
        <title>Novel species of Mucilaginibacter isolated from a glacier on the Tibetan Plateau.</title>
        <authorList>
            <person name="Liu Q."/>
            <person name="Xin Y.-H."/>
        </authorList>
    </citation>
    <scope>NUCLEOTIDE SEQUENCE [LARGE SCALE GENOMIC DNA]</scope>
    <source>
        <strain evidence="1 2">ZT4R22</strain>
    </source>
</reference>
<dbReference type="RefSeq" id="WP_191187314.1">
    <property type="nucleotide sequence ID" value="NZ_JACWMY010000001.1"/>
</dbReference>
<gene>
    <name evidence="1" type="ORF">IDJ77_02365</name>
</gene>
<sequence length="311" mass="35424">MADSAYLEKFDDWFVLKTSIVNTAEVLTAKTGNFNIALEPNTSEILRTYFSYQFISFYFDYLPRSALTNNDNLEKGKTQLFTLGTNINTPHWFGGFNYSKTKGYYVVNTRDFRDDWQDGDPYIQIPDLHVTSYDASVGYNINSHLSLPASVSQTERQLKSSGSFLPKAIFRYYIIDDRTPTSSSNQKSNNLQALLGAGFQYTLVLKRSFYLVGAFTPAFGYIVTKVRTTSTDFTSRFTQRGPIYQWDGSFGLGYNSHRFFAGTYLTATSAKYSQGLTSAENQNVNLFFQIFVGFRLPAPKFISNSYHKIFH</sequence>
<protein>
    <submittedName>
        <fullName evidence="1">DUF4421 family protein</fullName>
    </submittedName>
</protein>
<keyword evidence="2" id="KW-1185">Reference proteome</keyword>
<dbReference type="EMBL" id="JACWMY010000001">
    <property type="protein sequence ID" value="MBD1362642.1"/>
    <property type="molecule type" value="Genomic_DNA"/>
</dbReference>
<dbReference type="InterPro" id="IPR025535">
    <property type="entry name" value="DUF4421"/>
</dbReference>
<dbReference type="Proteomes" id="UP000606600">
    <property type="component" value="Unassembled WGS sequence"/>
</dbReference>
<organism evidence="1 2">
    <name type="scientific">Mucilaginibacter pankratovii</name>
    <dbReference type="NCBI Taxonomy" id="2772110"/>
    <lineage>
        <taxon>Bacteria</taxon>
        <taxon>Pseudomonadati</taxon>
        <taxon>Bacteroidota</taxon>
        <taxon>Sphingobacteriia</taxon>
        <taxon>Sphingobacteriales</taxon>
        <taxon>Sphingobacteriaceae</taxon>
        <taxon>Mucilaginibacter</taxon>
    </lineage>
</organism>
<name>A0ABR7WMV0_9SPHI</name>
<evidence type="ECO:0000313" key="1">
    <source>
        <dbReference type="EMBL" id="MBD1362642.1"/>
    </source>
</evidence>
<comment type="caution">
    <text evidence="1">The sequence shown here is derived from an EMBL/GenBank/DDBJ whole genome shotgun (WGS) entry which is preliminary data.</text>
</comment>
<dbReference type="Pfam" id="PF14391">
    <property type="entry name" value="DUF4421"/>
    <property type="match status" value="1"/>
</dbReference>
<accession>A0ABR7WMV0</accession>